<comment type="caution">
    <text evidence="7">The sequence shown here is derived from an EMBL/GenBank/DDBJ whole genome shotgun (WGS) entry which is preliminary data.</text>
</comment>
<dbReference type="InterPro" id="IPR055156">
    <property type="entry name" value="HutF-like_N"/>
</dbReference>
<dbReference type="InterPro" id="IPR006680">
    <property type="entry name" value="Amidohydro-rel"/>
</dbReference>
<dbReference type="Gene3D" id="2.30.40.10">
    <property type="entry name" value="Urease, subunit C, domain 1"/>
    <property type="match status" value="1"/>
</dbReference>
<dbReference type="NCBIfam" id="NF006684">
    <property type="entry name" value="PRK09229.1-5"/>
    <property type="match status" value="1"/>
</dbReference>
<dbReference type="SUPFAM" id="SSF51556">
    <property type="entry name" value="Metallo-dependent hydrolases"/>
    <property type="match status" value="1"/>
</dbReference>
<keyword evidence="8" id="KW-1185">Reference proteome</keyword>
<dbReference type="NCBIfam" id="TIGR02022">
    <property type="entry name" value="hutF"/>
    <property type="match status" value="1"/>
</dbReference>
<dbReference type="Pfam" id="PF22429">
    <property type="entry name" value="HutF_N"/>
    <property type="match status" value="1"/>
</dbReference>
<dbReference type="NCBIfam" id="NF006681">
    <property type="entry name" value="PRK09229.1-2"/>
    <property type="match status" value="1"/>
</dbReference>
<proteinExistence type="predicted"/>
<keyword evidence="2" id="KW-0479">Metal-binding</keyword>
<reference evidence="7 8" key="1">
    <citation type="submission" date="2019-04" db="EMBL/GenBank/DDBJ databases">
        <authorList>
            <person name="Li M."/>
            <person name="Gao C."/>
        </authorList>
    </citation>
    <scope>NUCLEOTIDE SEQUENCE [LARGE SCALE GENOMIC DNA]</scope>
    <source>
        <strain evidence="7 8">BGMRC 2031</strain>
    </source>
</reference>
<keyword evidence="4" id="KW-0862">Zinc</keyword>
<sequence length="457" mass="50660">MPVYFAARALLPQGWGHHVRLTVDDDGSLVNVETGASADDAIHLAGPVLPAMPNLHSHAFQRAMAGLTEVAGDPQDSFWTWRDVMYRMVRQLNPEQVEIIARQLYIDMLKGGYTQVAEFHYLHNDRDGKPYGHPAEMARHISRAAADAGIGLTLLPVLYSYSGFGARPAEAGQRRFIQDTADYLRQHEALLRHMAGLGTQRLGVCFHSLRAVDERQIAEVLRITSDEMPIHIHVAEQEKEVADCLAWSGKRPVEWLLDHFPVDARWCLIHATHVNQGEVLRLASSGAVAGLCPTTEANLGDGIFPAVDYRARGGMWGVGSDSHVSLNVVEELRWLEYGQRLRDRRRNRIASPQRALVGDNLYRDALAGGAIACGVRLGCLAPGYRADWLVLDGEDPFLQEAEDQAVLNRWLFAGGREQIRDVYVAGRALITEGHHARERETAAAFAGVLRQLRQAAS</sequence>
<keyword evidence="3 7" id="KW-0378">Hydrolase</keyword>
<protein>
    <submittedName>
        <fullName evidence="7">Formimidoylglutamate deiminase</fullName>
        <ecNumber evidence="7">3.5.3.13</ecNumber>
    </submittedName>
</protein>
<dbReference type="GO" id="GO:0050416">
    <property type="term" value="F:formimidoylglutamate deiminase activity"/>
    <property type="evidence" value="ECO:0007669"/>
    <property type="project" value="UniProtKB-EC"/>
</dbReference>
<dbReference type="SUPFAM" id="SSF51338">
    <property type="entry name" value="Composite domain of metallo-dependent hydrolases"/>
    <property type="match status" value="1"/>
</dbReference>
<comment type="cofactor">
    <cofactor evidence="1">
        <name>Zn(2+)</name>
        <dbReference type="ChEBI" id="CHEBI:29105"/>
    </cofactor>
</comment>
<dbReference type="EC" id="3.5.3.13" evidence="7"/>
<feature type="domain" description="Formimidoylglutamate deiminase N-terminal" evidence="6">
    <location>
        <begin position="1"/>
        <end position="39"/>
    </location>
</feature>
<evidence type="ECO:0000313" key="8">
    <source>
        <dbReference type="Proteomes" id="UP000305202"/>
    </source>
</evidence>
<dbReference type="PANTHER" id="PTHR11271:SF48">
    <property type="entry name" value="AMIDOHYDROLASE-RELATED DOMAIN-CONTAINING PROTEIN"/>
    <property type="match status" value="1"/>
</dbReference>
<organism evidence="7 8">
    <name type="scientific">Martelella alba</name>
    <dbReference type="NCBI Taxonomy" id="2590451"/>
    <lineage>
        <taxon>Bacteria</taxon>
        <taxon>Pseudomonadati</taxon>
        <taxon>Pseudomonadota</taxon>
        <taxon>Alphaproteobacteria</taxon>
        <taxon>Hyphomicrobiales</taxon>
        <taxon>Aurantimonadaceae</taxon>
        <taxon>Martelella</taxon>
    </lineage>
</organism>
<dbReference type="InterPro" id="IPR011059">
    <property type="entry name" value="Metal-dep_hydrolase_composite"/>
</dbReference>
<dbReference type="PANTHER" id="PTHR11271">
    <property type="entry name" value="GUANINE DEAMINASE"/>
    <property type="match status" value="1"/>
</dbReference>
<name>A0ABY2SFF7_9HYPH</name>
<dbReference type="InterPro" id="IPR032466">
    <property type="entry name" value="Metal_Hydrolase"/>
</dbReference>
<dbReference type="InterPro" id="IPR051607">
    <property type="entry name" value="Metallo-dep_hydrolases"/>
</dbReference>
<accession>A0ABY2SFF7</accession>
<evidence type="ECO:0000256" key="2">
    <source>
        <dbReference type="ARBA" id="ARBA00022723"/>
    </source>
</evidence>
<dbReference type="InterPro" id="IPR010252">
    <property type="entry name" value="HutF"/>
</dbReference>
<evidence type="ECO:0000259" key="5">
    <source>
        <dbReference type="Pfam" id="PF01979"/>
    </source>
</evidence>
<feature type="domain" description="Amidohydrolase-related" evidence="5">
    <location>
        <begin position="48"/>
        <end position="428"/>
    </location>
</feature>
<evidence type="ECO:0000256" key="4">
    <source>
        <dbReference type="ARBA" id="ARBA00022833"/>
    </source>
</evidence>
<evidence type="ECO:0000256" key="1">
    <source>
        <dbReference type="ARBA" id="ARBA00001947"/>
    </source>
</evidence>
<gene>
    <name evidence="7" type="ORF">FCN80_21675</name>
</gene>
<dbReference type="Gene3D" id="3.20.20.140">
    <property type="entry name" value="Metal-dependent hydrolases"/>
    <property type="match status" value="1"/>
</dbReference>
<evidence type="ECO:0000259" key="6">
    <source>
        <dbReference type="Pfam" id="PF22429"/>
    </source>
</evidence>
<dbReference type="Pfam" id="PF01979">
    <property type="entry name" value="Amidohydro_1"/>
    <property type="match status" value="1"/>
</dbReference>
<dbReference type="NCBIfam" id="NF006682">
    <property type="entry name" value="PRK09229.1-3"/>
    <property type="match status" value="1"/>
</dbReference>
<dbReference type="Proteomes" id="UP000305202">
    <property type="component" value="Unassembled WGS sequence"/>
</dbReference>
<dbReference type="EMBL" id="SZPQ01000045">
    <property type="protein sequence ID" value="TKI03389.1"/>
    <property type="molecule type" value="Genomic_DNA"/>
</dbReference>
<dbReference type="RefSeq" id="WP_136992428.1">
    <property type="nucleotide sequence ID" value="NZ_SZPQ01000045.1"/>
</dbReference>
<evidence type="ECO:0000256" key="3">
    <source>
        <dbReference type="ARBA" id="ARBA00022801"/>
    </source>
</evidence>
<evidence type="ECO:0000313" key="7">
    <source>
        <dbReference type="EMBL" id="TKI03389.1"/>
    </source>
</evidence>